<keyword evidence="4 6" id="KW-0720">Serine protease</keyword>
<feature type="domain" description="Peptidase S8/S53" evidence="9">
    <location>
        <begin position="168"/>
        <end position="641"/>
    </location>
</feature>
<evidence type="ECO:0000313" key="12">
    <source>
        <dbReference type="Proteomes" id="UP000320461"/>
    </source>
</evidence>
<keyword evidence="2 6" id="KW-0645">Protease</keyword>
<dbReference type="InterPro" id="IPR023828">
    <property type="entry name" value="Peptidase_S8_Ser-AS"/>
</dbReference>
<dbReference type="PANTHER" id="PTHR43806:SF65">
    <property type="entry name" value="SERINE PROTEASE APRX"/>
    <property type="match status" value="1"/>
</dbReference>
<evidence type="ECO:0000256" key="5">
    <source>
        <dbReference type="PIRSR" id="PIRSR615500-1"/>
    </source>
</evidence>
<keyword evidence="3 6" id="KW-0378">Hydrolase</keyword>
<evidence type="ECO:0000256" key="7">
    <source>
        <dbReference type="RuleBase" id="RU003355"/>
    </source>
</evidence>
<dbReference type="InterPro" id="IPR036852">
    <property type="entry name" value="Peptidase_S8/S53_dom_sf"/>
</dbReference>
<dbReference type="InterPro" id="IPR015500">
    <property type="entry name" value="Peptidase_S8_subtilisin-rel"/>
</dbReference>
<dbReference type="GO" id="GO:0005975">
    <property type="term" value="P:carbohydrate metabolic process"/>
    <property type="evidence" value="ECO:0007669"/>
    <property type="project" value="UniProtKB-ARBA"/>
</dbReference>
<dbReference type="Pfam" id="PF00082">
    <property type="entry name" value="Peptidase_S8"/>
    <property type="match status" value="1"/>
</dbReference>
<dbReference type="CDD" id="cd07474">
    <property type="entry name" value="Peptidases_S8_subtilisin_Vpr-like"/>
    <property type="match status" value="1"/>
</dbReference>
<dbReference type="InterPro" id="IPR050131">
    <property type="entry name" value="Peptidase_S8_subtilisin-like"/>
</dbReference>
<evidence type="ECO:0000259" key="10">
    <source>
        <dbReference type="Pfam" id="PF16640"/>
    </source>
</evidence>
<dbReference type="PROSITE" id="PS00137">
    <property type="entry name" value="SUBTILASE_HIS"/>
    <property type="match status" value="1"/>
</dbReference>
<dbReference type="PRINTS" id="PR00723">
    <property type="entry name" value="SUBTILISIN"/>
</dbReference>
<feature type="active site" description="Charge relay system" evidence="5 6">
    <location>
        <position position="260"/>
    </location>
</feature>
<dbReference type="Gene3D" id="2.60.40.10">
    <property type="entry name" value="Immunoglobulins"/>
    <property type="match status" value="2"/>
</dbReference>
<keyword evidence="12" id="KW-1185">Reference proteome</keyword>
<organism evidence="11 12">
    <name type="scientific">Cellulomonas gelida</name>
    <dbReference type="NCBI Taxonomy" id="1712"/>
    <lineage>
        <taxon>Bacteria</taxon>
        <taxon>Bacillati</taxon>
        <taxon>Actinomycetota</taxon>
        <taxon>Actinomycetes</taxon>
        <taxon>Micrococcales</taxon>
        <taxon>Cellulomonadaceae</taxon>
        <taxon>Cellulomonas</taxon>
    </lineage>
</organism>
<dbReference type="InterPro" id="IPR023827">
    <property type="entry name" value="Peptidase_S8_Asp-AS"/>
</dbReference>
<dbReference type="AlphaFoldDB" id="A0A4Y3KJC5"/>
<evidence type="ECO:0000256" key="1">
    <source>
        <dbReference type="ARBA" id="ARBA00011073"/>
    </source>
</evidence>
<dbReference type="Gene3D" id="3.40.50.200">
    <property type="entry name" value="Peptidase S8/S53 domain"/>
    <property type="match status" value="2"/>
</dbReference>
<dbReference type="PROSITE" id="PS00136">
    <property type="entry name" value="SUBTILASE_ASP"/>
    <property type="match status" value="1"/>
</dbReference>
<dbReference type="InterPro" id="IPR032109">
    <property type="entry name" value="Big_3_5"/>
</dbReference>
<evidence type="ECO:0000256" key="2">
    <source>
        <dbReference type="ARBA" id="ARBA00022670"/>
    </source>
</evidence>
<evidence type="ECO:0000256" key="8">
    <source>
        <dbReference type="SAM" id="SignalP"/>
    </source>
</evidence>
<proteinExistence type="inferred from homology"/>
<feature type="chain" id="PRO_5021352733" evidence="8">
    <location>
        <begin position="17"/>
        <end position="1272"/>
    </location>
</feature>
<evidence type="ECO:0000256" key="3">
    <source>
        <dbReference type="ARBA" id="ARBA00022801"/>
    </source>
</evidence>
<evidence type="ECO:0000259" key="9">
    <source>
        <dbReference type="Pfam" id="PF00082"/>
    </source>
</evidence>
<dbReference type="EMBL" id="BJLQ01000016">
    <property type="protein sequence ID" value="GEA84521.1"/>
    <property type="molecule type" value="Genomic_DNA"/>
</dbReference>
<feature type="active site" description="Charge relay system" evidence="5 6">
    <location>
        <position position="605"/>
    </location>
</feature>
<dbReference type="InterPro" id="IPR022398">
    <property type="entry name" value="Peptidase_S8_His-AS"/>
</dbReference>
<sequence>MSVALTSALLATSATAAPSDAGPAASRLDPALSSTTLAEARKRIGVTGDEGQITALVQLATDAGVDVADEGADAVLEAAAAAEDLAADVVPTELTAKNAGSATPKRLGTLTNLMAGTLVTGDAEKIAALAASDDVTAIYRVATKRPSNANTVDFTRALATWQDTGETGDGVSIAVIDTGLDYTHADFGGAGTLAAYEAAYGDDGTQAVDPAWFDAAKYAGGYDFAGPLYDASLDEPGSTDVPTPDANPIDSLSTSPNSGHGTHVAGSAAGYGVTESGTTFTGGYDDLTDVSDWQIGPGSAPGATVWAFKVFGDIGGSTNLTSLALDRAADPNGDGDLSDHVDVVNMSLGSDGSPADDPDNLLVDELTKLGVVVAVASGNAGDITDVGGAPGNAASSLTVANSVGAPVLDAARVIEADAAALRGQTFAGQNSIAYSGGADVTAPVVFLGAKFDGCTPFTPEQAAAVAGRIVYLWWDETPARVCGSVARFTNASNAGAAGVVLPTDVDVFSAGISGNAAIPGIQLTKSSTEALMSEIEAGSLRLQIGPSLAMRGTQAGAGDLLNSGSSRGVHGSLGIVKPDVAAPGTGILSAASGGGAAGHVLSGTSMATPHVAGIAALVRAAHPGWTAQQVKAAVMNTATHDVTTEADGAGIAYGPERVGSGRVDALAAVETDVIAYASQDEELTSVAFGVVDVADQVVTKKATVTVRNFGSSARTYDTAFVAASTAGGAGITVSPSQVTVPAGRASTLTLTLTVDPATLEREIDPTQELAQFGLPREYVTTLSGRVVLTSTSDDQELRVPVQAAPRLVADLKASNVAFSGTATTAGLALTGRGVDAGGWTSLTSPLILAATSPRLEADASLTTSASAIASGDLRYVGWSSNAPYVDALEEDPEWATLNIGIATDGDWASIGTGVIPVIDIDVDNDGEADLQSIVTKIDPEVDLTVVQTFDLHADPSDDAIDTQLVNGVIGMDGGLFNSNVLVAPIGLVATGIEKGDTPTVSVWTYSDYARDSVVDEVTPFTVDPYDPSFWFETDPGLLVPAIGEVGTIPVHRSATAKSGKLLVLQHHNTGTSRAQVVDVTVPVPTKTTTKLAVSGGTSYGQKATLTATVSPAAAGRVTFYDGTKSLGSVTVSAGKATKAVALGVGTHQLKAVFVPTSSAYVGSTSAVVKLTVAKSTTTTSVSLSKWTAKKGSTVKATVTVKGATAAPSGKVTIKEGSKTIASGTLTVSGTTGKATITLPTSLSVGKHTLTVGYAGTAGTSASSKTVTFTVTR</sequence>
<accession>A0A4Y3KJC5</accession>
<evidence type="ECO:0000256" key="6">
    <source>
        <dbReference type="PROSITE-ProRule" id="PRU01240"/>
    </source>
</evidence>
<dbReference type="PANTHER" id="PTHR43806">
    <property type="entry name" value="PEPTIDASE S8"/>
    <property type="match status" value="1"/>
</dbReference>
<dbReference type="SUPFAM" id="SSF52743">
    <property type="entry name" value="Subtilisin-like"/>
    <property type="match status" value="1"/>
</dbReference>
<dbReference type="InterPro" id="IPR034213">
    <property type="entry name" value="S8_Vpr-like"/>
</dbReference>
<dbReference type="Pfam" id="PF16640">
    <property type="entry name" value="Big_3_5"/>
    <property type="match status" value="2"/>
</dbReference>
<feature type="domain" description="Bacterial Ig-like" evidence="10">
    <location>
        <begin position="1185"/>
        <end position="1271"/>
    </location>
</feature>
<dbReference type="GO" id="GO:0004252">
    <property type="term" value="F:serine-type endopeptidase activity"/>
    <property type="evidence" value="ECO:0007669"/>
    <property type="project" value="UniProtKB-UniRule"/>
</dbReference>
<comment type="similarity">
    <text evidence="1 6 7">Belongs to the peptidase S8 family.</text>
</comment>
<comment type="caution">
    <text evidence="11">The sequence shown here is derived from an EMBL/GenBank/DDBJ whole genome shotgun (WGS) entry which is preliminary data.</text>
</comment>
<feature type="domain" description="Bacterial Ig-like" evidence="10">
    <location>
        <begin position="1097"/>
        <end position="1173"/>
    </location>
</feature>
<evidence type="ECO:0000313" key="11">
    <source>
        <dbReference type="EMBL" id="GEA84521.1"/>
    </source>
</evidence>
<dbReference type="PROSITE" id="PS00138">
    <property type="entry name" value="SUBTILASE_SER"/>
    <property type="match status" value="1"/>
</dbReference>
<name>A0A4Y3KJC5_9CELL</name>
<feature type="signal peptide" evidence="8">
    <location>
        <begin position="1"/>
        <end position="16"/>
    </location>
</feature>
<dbReference type="InterPro" id="IPR013783">
    <property type="entry name" value="Ig-like_fold"/>
</dbReference>
<feature type="active site" description="Charge relay system" evidence="5 6">
    <location>
        <position position="177"/>
    </location>
</feature>
<gene>
    <name evidence="11" type="ORF">CGE01nite_17720</name>
</gene>
<dbReference type="GO" id="GO:0006508">
    <property type="term" value="P:proteolysis"/>
    <property type="evidence" value="ECO:0007669"/>
    <property type="project" value="UniProtKB-KW"/>
</dbReference>
<dbReference type="Proteomes" id="UP000320461">
    <property type="component" value="Unassembled WGS sequence"/>
</dbReference>
<dbReference type="InterPro" id="IPR000209">
    <property type="entry name" value="Peptidase_S8/S53_dom"/>
</dbReference>
<evidence type="ECO:0000256" key="4">
    <source>
        <dbReference type="ARBA" id="ARBA00022825"/>
    </source>
</evidence>
<keyword evidence="8" id="KW-0732">Signal</keyword>
<dbReference type="PROSITE" id="PS51892">
    <property type="entry name" value="SUBTILASE"/>
    <property type="match status" value="1"/>
</dbReference>
<reference evidence="11 12" key="1">
    <citation type="submission" date="2019-06" db="EMBL/GenBank/DDBJ databases">
        <title>Whole genome shotgun sequence of Cellulomonas gelida NBRC 3748.</title>
        <authorList>
            <person name="Hosoyama A."/>
            <person name="Uohara A."/>
            <person name="Ohji S."/>
            <person name="Ichikawa N."/>
        </authorList>
    </citation>
    <scope>NUCLEOTIDE SEQUENCE [LARGE SCALE GENOMIC DNA]</scope>
    <source>
        <strain evidence="11 12">NBRC 3748</strain>
    </source>
</reference>
<protein>
    <submittedName>
        <fullName evidence="11">Peptidase S8</fullName>
    </submittedName>
</protein>